<evidence type="ECO:0000256" key="4">
    <source>
        <dbReference type="ARBA" id="ARBA00022692"/>
    </source>
</evidence>
<keyword evidence="7" id="KW-0175">Coiled coil</keyword>
<keyword evidence="3" id="KW-0813">Transport</keyword>
<evidence type="ECO:0000256" key="1">
    <source>
        <dbReference type="ARBA" id="ARBA00004167"/>
    </source>
</evidence>
<feature type="coiled-coil region" evidence="7">
    <location>
        <begin position="113"/>
        <end position="158"/>
    </location>
</feature>
<comment type="similarity">
    <text evidence="2">Belongs to the membrane fusion protein (MFP) (TC 8.A.1) family.</text>
</comment>
<keyword evidence="5 8" id="KW-1133">Transmembrane helix</keyword>
<dbReference type="InterPro" id="IPR058625">
    <property type="entry name" value="MdtA-like_BSH"/>
</dbReference>
<keyword evidence="11" id="KW-1185">Reference proteome</keyword>
<evidence type="ECO:0000256" key="7">
    <source>
        <dbReference type="SAM" id="Coils"/>
    </source>
</evidence>
<name>A0A4P8YKE8_9ENTR</name>
<dbReference type="GO" id="GO:0016020">
    <property type="term" value="C:membrane"/>
    <property type="evidence" value="ECO:0007669"/>
    <property type="project" value="UniProtKB-SubCell"/>
</dbReference>
<dbReference type="RefSeq" id="WP_138096020.1">
    <property type="nucleotide sequence ID" value="NZ_CP040428.1"/>
</dbReference>
<comment type="subcellular location">
    <subcellularLocation>
        <location evidence="1">Membrane</location>
        <topology evidence="1">Single-pass membrane protein</topology>
    </subcellularLocation>
</comment>
<evidence type="ECO:0000259" key="9">
    <source>
        <dbReference type="Pfam" id="PF25917"/>
    </source>
</evidence>
<evidence type="ECO:0000256" key="2">
    <source>
        <dbReference type="ARBA" id="ARBA00009477"/>
    </source>
</evidence>
<evidence type="ECO:0000256" key="6">
    <source>
        <dbReference type="ARBA" id="ARBA00023136"/>
    </source>
</evidence>
<dbReference type="PROSITE" id="PS00543">
    <property type="entry name" value="HLYD_FAMILY"/>
    <property type="match status" value="1"/>
</dbReference>
<proteinExistence type="inferred from homology"/>
<evidence type="ECO:0000256" key="3">
    <source>
        <dbReference type="ARBA" id="ARBA00022448"/>
    </source>
</evidence>
<dbReference type="KEGG" id="izh:FEM41_11030"/>
<keyword evidence="4 8" id="KW-0812">Transmembrane</keyword>
<dbReference type="PANTHER" id="PTHR30386:SF28">
    <property type="entry name" value="EXPORTED PROTEIN"/>
    <property type="match status" value="1"/>
</dbReference>
<dbReference type="InterPro" id="IPR006144">
    <property type="entry name" value="Secretion_HlyD_CS"/>
</dbReference>
<dbReference type="Pfam" id="PF25917">
    <property type="entry name" value="BSH_RND"/>
    <property type="match status" value="1"/>
</dbReference>
<dbReference type="OrthoDB" id="9775513at2"/>
<reference evidence="10 11" key="1">
    <citation type="submission" date="2019-05" db="EMBL/GenBank/DDBJ databases">
        <title>Complete genome sequence of Izhakiella calystegiae KSNA2, an endophyte isolated from beach morning glory (Calystegia soldanella).</title>
        <authorList>
            <person name="Jiang L."/>
            <person name="Jeong J.C."/>
            <person name="Kim C.Y."/>
            <person name="Kim D.H."/>
            <person name="Kim S.W."/>
            <person name="Lee j."/>
        </authorList>
    </citation>
    <scope>NUCLEOTIDE SEQUENCE [LARGE SCALE GENOMIC DNA]</scope>
    <source>
        <strain evidence="10 11">KSNA2</strain>
    </source>
</reference>
<evidence type="ECO:0000313" key="11">
    <source>
        <dbReference type="Proteomes" id="UP000302163"/>
    </source>
</evidence>
<dbReference type="PRINTS" id="PR01490">
    <property type="entry name" value="RTXTOXIND"/>
</dbReference>
<gene>
    <name evidence="10" type="ORF">FEM41_11030</name>
</gene>
<dbReference type="EMBL" id="CP040428">
    <property type="protein sequence ID" value="QCT20144.1"/>
    <property type="molecule type" value="Genomic_DNA"/>
</dbReference>
<accession>A0A4P8YKE8</accession>
<dbReference type="PANTHER" id="PTHR30386">
    <property type="entry name" value="MEMBRANE FUSION SUBUNIT OF EMRAB-TOLC MULTIDRUG EFFLUX PUMP"/>
    <property type="match status" value="1"/>
</dbReference>
<keyword evidence="6 8" id="KW-0472">Membrane</keyword>
<feature type="domain" description="Multidrug resistance protein MdtA-like barrel-sandwich hybrid" evidence="9">
    <location>
        <begin position="74"/>
        <end position="289"/>
    </location>
</feature>
<organism evidence="10 11">
    <name type="scientific">Jejubacter calystegiae</name>
    <dbReference type="NCBI Taxonomy" id="2579935"/>
    <lineage>
        <taxon>Bacteria</taxon>
        <taxon>Pseudomonadati</taxon>
        <taxon>Pseudomonadota</taxon>
        <taxon>Gammaproteobacteria</taxon>
        <taxon>Enterobacterales</taxon>
        <taxon>Enterobacteriaceae</taxon>
        <taxon>Jejubacter</taxon>
    </lineage>
</organism>
<dbReference type="Gene3D" id="2.40.50.100">
    <property type="match status" value="1"/>
</dbReference>
<dbReference type="Proteomes" id="UP000302163">
    <property type="component" value="Chromosome"/>
</dbReference>
<evidence type="ECO:0000256" key="5">
    <source>
        <dbReference type="ARBA" id="ARBA00022989"/>
    </source>
</evidence>
<evidence type="ECO:0000256" key="8">
    <source>
        <dbReference type="SAM" id="Phobius"/>
    </source>
</evidence>
<dbReference type="AlphaFoldDB" id="A0A4P8YKE8"/>
<evidence type="ECO:0000313" key="10">
    <source>
        <dbReference type="EMBL" id="QCT20144.1"/>
    </source>
</evidence>
<protein>
    <submittedName>
        <fullName evidence="10">HlyD family secretion protein</fullName>
    </submittedName>
</protein>
<dbReference type="GO" id="GO:0009306">
    <property type="term" value="P:protein secretion"/>
    <property type="evidence" value="ECO:0007669"/>
    <property type="project" value="InterPro"/>
</dbReference>
<sequence>MLFRKEVSDYQQAFRSGQVLLLRGWPVWATVSGTVLIVLSLLLLLIFGSYTRRINVSGEIITLPHTVNLFAPEQGMIARLLVHNGQEVNAGTPLYQLDIGRVTRNGSLSATTLAVLEKQRQRTESIIREIENNRKATLEGLQLQLERYTEARDSTRQMVDSASVGLRAMRESMKDYGEYRRRGLVTTDQQNNQRYLFYQQQTGWQSLNAQLIQQDLQISSLRSELIVRKAEFDSQIDQYHIHIDDLRRQMAEADASGMRLVTAPVAGRVSSLGVTEGEMVGAGDSLAQLVPVNKDAWRLVVWIPGESIPWVHPGDGINLRYTAFPFQKYGQFPGRIESISKAPVPAREIERYASAPRTPAGSVSDGWFKAVVKPDLSGLTPQGKSPPVSSGMQAEATLFLETRSLWRWILSPYYSLKSSITGEVHDR</sequence>
<dbReference type="InterPro" id="IPR050739">
    <property type="entry name" value="MFP"/>
</dbReference>
<feature type="transmembrane region" description="Helical" evidence="8">
    <location>
        <begin position="25"/>
        <end position="47"/>
    </location>
</feature>